<evidence type="ECO:0008006" key="3">
    <source>
        <dbReference type="Google" id="ProtNLM"/>
    </source>
</evidence>
<evidence type="ECO:0000313" key="2">
    <source>
        <dbReference type="Proteomes" id="UP000243081"/>
    </source>
</evidence>
<sequence length="342" mass="38261">MPGGHTIAELLAEREFRILLVLPVERTIQKYGYGDLPAFKYPNPHDLTWDTEEYQIIEREHRSQPWITPFAWWFVGSFVDALWIREIKIPAHFAILDSARQRVHDVKTFYVILAPKKPQLDNFEAAWRGTVATYVAIDEPANMRISDLLSGWGNCALPCALAGDTQQLPPAVFAKTEMYPEGSFVNRFADAGKVSLLLYFMTMGLPYTGSTSSFAWAAGLFDTISRIIYPEVPLSYAKGCEIAQPRFKICRDLGAFLRSKLPALRPPPPGKLLPVFVHCDGCPTSTADPATWSLRNPAQVRAALDLTVEFVKVGHVDTKLITFIAPYTANVDEITTTLKKPS</sequence>
<evidence type="ECO:0000313" key="1">
    <source>
        <dbReference type="EMBL" id="OAR02845.1"/>
    </source>
</evidence>
<keyword evidence="2" id="KW-1185">Reference proteome</keyword>
<organism evidence="1 2">
    <name type="scientific">Cordyceps confragosa</name>
    <name type="common">Lecanicillium lecanii</name>
    <dbReference type="NCBI Taxonomy" id="2714763"/>
    <lineage>
        <taxon>Eukaryota</taxon>
        <taxon>Fungi</taxon>
        <taxon>Dikarya</taxon>
        <taxon>Ascomycota</taxon>
        <taxon>Pezizomycotina</taxon>
        <taxon>Sordariomycetes</taxon>
        <taxon>Hypocreomycetidae</taxon>
        <taxon>Hypocreales</taxon>
        <taxon>Cordycipitaceae</taxon>
        <taxon>Akanthomyces</taxon>
    </lineage>
</organism>
<reference evidence="1 2" key="1">
    <citation type="submission" date="2016-03" db="EMBL/GenBank/DDBJ databases">
        <title>Fine-scale spatial genetic structure of a fungal parasite of coffee scale insects.</title>
        <authorList>
            <person name="Jackson D."/>
            <person name="Zemenick K.A."/>
            <person name="Malloure B."/>
            <person name="Quandt C.A."/>
            <person name="James T.Y."/>
        </authorList>
    </citation>
    <scope>NUCLEOTIDE SEQUENCE [LARGE SCALE GENOMIC DNA]</scope>
    <source>
        <strain evidence="1 2">UM487</strain>
    </source>
</reference>
<dbReference type="AlphaFoldDB" id="A0A179IKH5"/>
<dbReference type="Proteomes" id="UP000243081">
    <property type="component" value="Unassembled WGS sequence"/>
</dbReference>
<dbReference type="EMBL" id="LUKN01000485">
    <property type="protein sequence ID" value="OAR02845.1"/>
    <property type="molecule type" value="Genomic_DNA"/>
</dbReference>
<gene>
    <name evidence="1" type="ORF">LLEC1_04645</name>
</gene>
<comment type="caution">
    <text evidence="1">The sequence shown here is derived from an EMBL/GenBank/DDBJ whole genome shotgun (WGS) entry which is preliminary data.</text>
</comment>
<name>A0A179IKH5_CORDF</name>
<protein>
    <recommendedName>
        <fullName evidence="3">DNA2/NAM7 helicase-like C-terminal domain-containing protein</fullName>
    </recommendedName>
</protein>
<accession>A0A179IKH5</accession>
<proteinExistence type="predicted"/>
<dbReference type="OrthoDB" id="4870772at2759"/>